<gene>
    <name evidence="1" type="ORF">GCM10011511_54280</name>
</gene>
<dbReference type="EMBL" id="BMJC01000007">
    <property type="protein sequence ID" value="GGB23559.1"/>
    <property type="molecule type" value="Genomic_DNA"/>
</dbReference>
<reference evidence="1" key="1">
    <citation type="journal article" date="2014" name="Int. J. Syst. Evol. Microbiol.">
        <title>Complete genome sequence of Corynebacterium casei LMG S-19264T (=DSM 44701T), isolated from a smear-ripened cheese.</title>
        <authorList>
            <consortium name="US DOE Joint Genome Institute (JGI-PGF)"/>
            <person name="Walter F."/>
            <person name="Albersmeier A."/>
            <person name="Kalinowski J."/>
            <person name="Ruckert C."/>
        </authorList>
    </citation>
    <scope>NUCLEOTIDE SEQUENCE</scope>
    <source>
        <strain evidence="1">CGMCC 1.15448</strain>
    </source>
</reference>
<dbReference type="RefSeq" id="WP_188937731.1">
    <property type="nucleotide sequence ID" value="NZ_BMJC01000007.1"/>
</dbReference>
<name>A0A8J2UIQ8_9BACT</name>
<evidence type="ECO:0000313" key="1">
    <source>
        <dbReference type="EMBL" id="GGB23559.1"/>
    </source>
</evidence>
<evidence type="ECO:0000313" key="2">
    <source>
        <dbReference type="Proteomes" id="UP000607559"/>
    </source>
</evidence>
<dbReference type="Proteomes" id="UP000607559">
    <property type="component" value="Unassembled WGS sequence"/>
</dbReference>
<proteinExistence type="predicted"/>
<dbReference type="AlphaFoldDB" id="A0A8J2UIQ8"/>
<comment type="caution">
    <text evidence="1">The sequence shown here is derived from an EMBL/GenBank/DDBJ whole genome shotgun (WGS) entry which is preliminary data.</text>
</comment>
<keyword evidence="2" id="KW-1185">Reference proteome</keyword>
<accession>A0A8J2UIQ8</accession>
<organism evidence="1 2">
    <name type="scientific">Puia dinghuensis</name>
    <dbReference type="NCBI Taxonomy" id="1792502"/>
    <lineage>
        <taxon>Bacteria</taxon>
        <taxon>Pseudomonadati</taxon>
        <taxon>Bacteroidota</taxon>
        <taxon>Chitinophagia</taxon>
        <taxon>Chitinophagales</taxon>
        <taxon>Chitinophagaceae</taxon>
        <taxon>Puia</taxon>
    </lineage>
</organism>
<reference evidence="1" key="2">
    <citation type="submission" date="2020-09" db="EMBL/GenBank/DDBJ databases">
        <authorList>
            <person name="Sun Q."/>
            <person name="Zhou Y."/>
        </authorList>
    </citation>
    <scope>NUCLEOTIDE SEQUENCE</scope>
    <source>
        <strain evidence="1">CGMCC 1.15448</strain>
    </source>
</reference>
<sequence>MLKTTLTEPVKIEVIIVEDDVANANLYKRKLEIYDRVEQYISRIQTYKDAPAFIAADSEMRPNRVYIADLSLGNDTKRGIEWGLKAMNHLVTGRDNPIVVCSAFRTHPEFQEIFARYPEIIVEDKDPKRVEEVCTKVYKKVIARYEALNETSGLQLSVGNLLDEEGNPLPGQKAIYKRFNELYPAEERDQRDALFLAKCFLTVPARPAFTVTDPWRTKRATWVVNLTEIPEKPETPDHPEQGHKPLLKLVYTKKTRELVSVELEIKNEWYEISMDSMADFGDILPYLQRNDAYDLQKWIIRYFVICRCVDLFTDRQLQPDDLQDLFIVPELFGERAVLWQWAFITLLWEKLMFRCRGNKKLVYGRLKDLYEVGFPEVKDIFYGKISTPGDEERNYFGAEMKSVDVPNEVFLMEYDKSNFPELEPWPRSKPFKLSYLRLQDPPGILCWVQNVLQEEFKYLSAKTYT</sequence>
<protein>
    <submittedName>
        <fullName evidence="1">Uncharacterized protein</fullName>
    </submittedName>
</protein>